<comment type="caution">
    <text evidence="1">The sequence shown here is derived from an EMBL/GenBank/DDBJ whole genome shotgun (WGS) entry which is preliminary data.</text>
</comment>
<sequence>MLRYWINWHQSLGFNLQIIHYNDSLNHLDFKFFDQNGLLLNKKDQINENYLKLLGWDYKMDQNNNNDNEIGILMDYTRFFTNIDNKLSQIINSIIQSNKFIMFDEFNLLSSDYKSLKNLIKNIKNKEQIQIYQDDYLNDLILNYSLNSISNFTNSNNFKNLFDKIPTILINHLKYLKFQQFSNKLNLIDMISIADHYFINEILSIIKSLISPNLSEIDQLIPLPTLTNLQKLLKIKQNYQHQQQQQKKTSQWGKFPDKLTPDSSIDLIELNNQFLLGNYPIFFKMLKFKEISIEILNNIPKNFQQKNHLNIIIFPHPLSTISAINYNDHRIVNNEDILKFKHRNILSNLLFENNYDLDAIKNLIKNDKFRNLLFINFESSIKENYLINLNNQLSIFLGIYNLNLQNDYFGLNFKDNSKSIDEILSNLNLVSSQIEIIKKLNKIRNLINSNENQRPFIINQRQSLTKLQTLQNNLYKINQIKSPLEGIDDIEELKQLLKTQMFEERYDPILEISENWNEIDSNIWYYIKNLRYLDLKIYKYLEQL</sequence>
<reference evidence="1" key="1">
    <citation type="journal article" date="2021" name="Open Biol.">
        <title>Shared evolutionary footprints suggest mitochondrial oxidative damage underlies multiple complex I losses in fungi.</title>
        <authorList>
            <person name="Schikora-Tamarit M.A."/>
            <person name="Marcet-Houben M."/>
            <person name="Nosek J."/>
            <person name="Gabaldon T."/>
        </authorList>
    </citation>
    <scope>NUCLEOTIDE SEQUENCE</scope>
    <source>
        <strain evidence="1">CBS6341</strain>
    </source>
</reference>
<dbReference type="Proteomes" id="UP000769528">
    <property type="component" value="Unassembled WGS sequence"/>
</dbReference>
<dbReference type="EMBL" id="JAEUBF010000845">
    <property type="protein sequence ID" value="KAH3674611.1"/>
    <property type="molecule type" value="Genomic_DNA"/>
</dbReference>
<dbReference type="AlphaFoldDB" id="A0A9P8TD02"/>
<evidence type="ECO:0000313" key="1">
    <source>
        <dbReference type="EMBL" id="KAH3674611.1"/>
    </source>
</evidence>
<keyword evidence="2" id="KW-1185">Reference proteome</keyword>
<name>A0A9P8TD02_9ASCO</name>
<reference evidence="1" key="2">
    <citation type="submission" date="2021-01" db="EMBL/GenBank/DDBJ databases">
        <authorList>
            <person name="Schikora-Tamarit M.A."/>
        </authorList>
    </citation>
    <scope>NUCLEOTIDE SEQUENCE</scope>
    <source>
        <strain evidence="1">CBS6341</strain>
    </source>
</reference>
<organism evidence="1 2">
    <name type="scientific">Wickerhamomyces mucosus</name>
    <dbReference type="NCBI Taxonomy" id="1378264"/>
    <lineage>
        <taxon>Eukaryota</taxon>
        <taxon>Fungi</taxon>
        <taxon>Dikarya</taxon>
        <taxon>Ascomycota</taxon>
        <taxon>Saccharomycotina</taxon>
        <taxon>Saccharomycetes</taxon>
        <taxon>Phaffomycetales</taxon>
        <taxon>Wickerhamomycetaceae</taxon>
        <taxon>Wickerhamomyces</taxon>
    </lineage>
</organism>
<evidence type="ECO:0000313" key="2">
    <source>
        <dbReference type="Proteomes" id="UP000769528"/>
    </source>
</evidence>
<accession>A0A9P8TD02</accession>
<gene>
    <name evidence="1" type="ORF">WICMUC_003157</name>
</gene>
<dbReference type="OrthoDB" id="3980597at2759"/>
<proteinExistence type="predicted"/>
<protein>
    <submittedName>
        <fullName evidence="1">Uncharacterized protein</fullName>
    </submittedName>
</protein>